<reference evidence="7" key="1">
    <citation type="submission" date="2016-10" db="EMBL/GenBank/DDBJ databases">
        <authorList>
            <person name="Varghese N."/>
            <person name="Submissions S."/>
        </authorList>
    </citation>
    <scope>NUCLEOTIDE SEQUENCE [LARGE SCALE GENOMIC DNA]</scope>
    <source>
        <strain evidence="7">DSM 217</strain>
    </source>
</reference>
<dbReference type="InterPro" id="IPR003439">
    <property type="entry name" value="ABC_transporter-like_ATP-bd"/>
</dbReference>
<dbReference type="PANTHER" id="PTHR43335">
    <property type="entry name" value="ABC TRANSPORTER, ATP-BINDING PROTEIN"/>
    <property type="match status" value="1"/>
</dbReference>
<dbReference type="AlphaFoldDB" id="A0A1H2UAC0"/>
<dbReference type="STRING" id="1058.SAMN05421783_10535"/>
<dbReference type="Pfam" id="PF00005">
    <property type="entry name" value="ABC_tran"/>
    <property type="match status" value="1"/>
</dbReference>
<proteinExistence type="inferred from homology"/>
<keyword evidence="7" id="KW-1185">Reference proteome</keyword>
<dbReference type="InterPro" id="IPR003593">
    <property type="entry name" value="AAA+_ATPase"/>
</dbReference>
<gene>
    <name evidence="6" type="ORF">SAMN05421783_10535</name>
</gene>
<dbReference type="SUPFAM" id="SSF52540">
    <property type="entry name" value="P-loop containing nucleoside triphosphate hydrolases"/>
    <property type="match status" value="1"/>
</dbReference>
<dbReference type="GO" id="GO:0005524">
    <property type="term" value="F:ATP binding"/>
    <property type="evidence" value="ECO:0007669"/>
    <property type="project" value="UniProtKB-KW"/>
</dbReference>
<evidence type="ECO:0000256" key="4">
    <source>
        <dbReference type="ARBA" id="ARBA00022840"/>
    </source>
</evidence>
<evidence type="ECO:0000313" key="7">
    <source>
        <dbReference type="Proteomes" id="UP000198816"/>
    </source>
</evidence>
<evidence type="ECO:0000256" key="3">
    <source>
        <dbReference type="ARBA" id="ARBA00022741"/>
    </source>
</evidence>
<dbReference type="PROSITE" id="PS50893">
    <property type="entry name" value="ABC_TRANSPORTER_2"/>
    <property type="match status" value="1"/>
</dbReference>
<evidence type="ECO:0000313" key="6">
    <source>
        <dbReference type="EMBL" id="SDW53111.1"/>
    </source>
</evidence>
<dbReference type="RefSeq" id="WP_093029567.1">
    <property type="nucleotide sequence ID" value="NZ_FNNZ01000005.1"/>
</dbReference>
<feature type="domain" description="ABC transporter" evidence="5">
    <location>
        <begin position="5"/>
        <end position="234"/>
    </location>
</feature>
<keyword evidence="4 6" id="KW-0067">ATP-binding</keyword>
<dbReference type="InterPro" id="IPR027417">
    <property type="entry name" value="P-loop_NTPase"/>
</dbReference>
<dbReference type="EMBL" id="FNNZ01000005">
    <property type="protein sequence ID" value="SDW53111.1"/>
    <property type="molecule type" value="Genomic_DNA"/>
</dbReference>
<evidence type="ECO:0000256" key="1">
    <source>
        <dbReference type="ARBA" id="ARBA00005417"/>
    </source>
</evidence>
<accession>A0A1H2UAC0</accession>
<evidence type="ECO:0000259" key="5">
    <source>
        <dbReference type="PROSITE" id="PS50893"/>
    </source>
</evidence>
<sequence>MDTLARVTDLSRRFGARRALCGLDLELRQGEVLGLLGPNGAGKTTCLRLLSGTLAPSGGRVEILDIDLARHPVAAKRHLGYLPERPPLYPELRVDEYLRHCARLHRIPRADVADAVDRAKQRCGLDSVGRTLIAKLSKGFRQRLGIAQAILHRPKLLILDEPTEGLDPFQIREVRGLIRELSRDCGIILSSHILSEVQAVCDRVLVLHQGRMLRSDRFGALGPTTLWRVRLRPSVDSGACSGAERLERLACVEAAIALDTDRFRVILTEGAESADLARQILSADLGLCELGPERPDLERVFFDLIGAGGTA</sequence>
<evidence type="ECO:0000256" key="2">
    <source>
        <dbReference type="ARBA" id="ARBA00022448"/>
    </source>
</evidence>
<dbReference type="OrthoDB" id="9805029at2"/>
<protein>
    <submittedName>
        <fullName evidence="6">ABC-2 type transport system ATP-binding protein</fullName>
    </submittedName>
</protein>
<keyword evidence="3" id="KW-0547">Nucleotide-binding</keyword>
<dbReference type="CDD" id="cd03230">
    <property type="entry name" value="ABC_DR_subfamily_A"/>
    <property type="match status" value="1"/>
</dbReference>
<dbReference type="Proteomes" id="UP000198816">
    <property type="component" value="Unassembled WGS sequence"/>
</dbReference>
<comment type="similarity">
    <text evidence="1">Belongs to the ABC transporter superfamily.</text>
</comment>
<dbReference type="GO" id="GO:0016887">
    <property type="term" value="F:ATP hydrolysis activity"/>
    <property type="evidence" value="ECO:0007669"/>
    <property type="project" value="InterPro"/>
</dbReference>
<keyword evidence="2" id="KW-0813">Transport</keyword>
<name>A0A1H2UAC0_THIRO</name>
<dbReference type="PANTHER" id="PTHR43335:SF4">
    <property type="entry name" value="ABC TRANSPORTER, ATP-BINDING PROTEIN"/>
    <property type="match status" value="1"/>
</dbReference>
<organism evidence="6 7">
    <name type="scientific">Thiocapsa roseopersicina</name>
    <dbReference type="NCBI Taxonomy" id="1058"/>
    <lineage>
        <taxon>Bacteria</taxon>
        <taxon>Pseudomonadati</taxon>
        <taxon>Pseudomonadota</taxon>
        <taxon>Gammaproteobacteria</taxon>
        <taxon>Chromatiales</taxon>
        <taxon>Chromatiaceae</taxon>
        <taxon>Thiocapsa</taxon>
    </lineage>
</organism>
<dbReference type="SMART" id="SM00382">
    <property type="entry name" value="AAA"/>
    <property type="match status" value="1"/>
</dbReference>
<dbReference type="Gene3D" id="3.40.50.300">
    <property type="entry name" value="P-loop containing nucleotide triphosphate hydrolases"/>
    <property type="match status" value="1"/>
</dbReference>